<gene>
    <name evidence="2" type="ORF">ABU614_17695</name>
    <name evidence="1" type="ORF">V2J18_11255</name>
</gene>
<dbReference type="EMBL" id="JBANDL010000002">
    <property type="protein sequence ID" value="MEI2455254.1"/>
    <property type="molecule type" value="Genomic_DNA"/>
</dbReference>
<proteinExistence type="predicted"/>
<reference evidence="1 3" key="1">
    <citation type="submission" date="2024-02" db="EMBL/GenBank/DDBJ databases">
        <title>Lysobacter Genome Sequencing and Mining.</title>
        <authorList>
            <person name="Bierman J."/>
            <person name="Walker M.C."/>
        </authorList>
    </citation>
    <scope>NUCLEOTIDE SEQUENCE [LARGE SCALE GENOMIC DNA]</scope>
    <source>
        <strain evidence="1 3">PB6250</strain>
    </source>
</reference>
<evidence type="ECO:0000313" key="1">
    <source>
        <dbReference type="EMBL" id="MEI2455254.1"/>
    </source>
</evidence>
<keyword evidence="3" id="KW-1185">Reference proteome</keyword>
<dbReference type="AlphaFoldDB" id="A0AAU8MNZ4"/>
<evidence type="ECO:0000313" key="3">
    <source>
        <dbReference type="Proteomes" id="UP001387215"/>
    </source>
</evidence>
<evidence type="ECO:0008006" key="4">
    <source>
        <dbReference type="Google" id="ProtNLM"/>
    </source>
</evidence>
<reference evidence="2" key="2">
    <citation type="submission" date="2024-06" db="EMBL/GenBank/DDBJ databases">
        <authorList>
            <person name="Li S."/>
        </authorList>
    </citation>
    <scope>NUCLEOTIDE SEQUENCE</scope>
    <source>
        <strain evidence="2">SR10</strain>
    </source>
</reference>
<sequence>MSTCDVCGNQYDKTFTVHRAGQTGTFDSFECAIHAMAPRCAHCDCRIVGHGVENDGRFYCCAHCAKKSGVRGIEDRI</sequence>
<dbReference type="EMBL" id="CP159925">
    <property type="protein sequence ID" value="XCO74196.1"/>
    <property type="molecule type" value="Genomic_DNA"/>
</dbReference>
<dbReference type="Proteomes" id="UP001387215">
    <property type="component" value="Unassembled WGS sequence"/>
</dbReference>
<name>A0AAU8MNZ4_9GAMM</name>
<organism evidence="2">
    <name type="scientific">Lysobacter firmicutimachus</name>
    <dbReference type="NCBI Taxonomy" id="1792846"/>
    <lineage>
        <taxon>Bacteria</taxon>
        <taxon>Pseudomonadati</taxon>
        <taxon>Pseudomonadota</taxon>
        <taxon>Gammaproteobacteria</taxon>
        <taxon>Lysobacterales</taxon>
        <taxon>Lysobacteraceae</taxon>
        <taxon>Lysobacter</taxon>
    </lineage>
</organism>
<evidence type="ECO:0000313" key="2">
    <source>
        <dbReference type="EMBL" id="XCO74196.1"/>
    </source>
</evidence>
<accession>A0AAU8MNZ4</accession>
<protein>
    <recommendedName>
        <fullName evidence="4">Metallothionein</fullName>
    </recommendedName>
</protein>
<dbReference type="RefSeq" id="WP_064750194.1">
    <property type="nucleotide sequence ID" value="NZ_CP159925.1"/>
</dbReference>